<gene>
    <name evidence="6" type="ORF">HKW67_15890</name>
</gene>
<dbReference type="InterPro" id="IPR006260">
    <property type="entry name" value="TonB/TolA_C"/>
</dbReference>
<dbReference type="RefSeq" id="WP_171226321.1">
    <property type="nucleotide sequence ID" value="NZ_CP053085.1"/>
</dbReference>
<name>A0A6M4IS66_9BACT</name>
<dbReference type="Pfam" id="PF03544">
    <property type="entry name" value="TonB_C"/>
    <property type="match status" value="1"/>
</dbReference>
<evidence type="ECO:0000259" key="5">
    <source>
        <dbReference type="PROSITE" id="PS52015"/>
    </source>
</evidence>
<evidence type="ECO:0000256" key="3">
    <source>
        <dbReference type="ARBA" id="ARBA00022989"/>
    </source>
</evidence>
<proteinExistence type="predicted"/>
<dbReference type="EMBL" id="CP053085">
    <property type="protein sequence ID" value="QJR36888.1"/>
    <property type="molecule type" value="Genomic_DNA"/>
</dbReference>
<evidence type="ECO:0000256" key="2">
    <source>
        <dbReference type="ARBA" id="ARBA00022692"/>
    </source>
</evidence>
<reference evidence="6 7" key="1">
    <citation type="submission" date="2020-05" db="EMBL/GenBank/DDBJ databases">
        <title>Complete genome sequence of Gemmatimonas greenlandica TET16.</title>
        <authorList>
            <person name="Zeng Y."/>
        </authorList>
    </citation>
    <scope>NUCLEOTIDE SEQUENCE [LARGE SCALE GENOMIC DNA]</scope>
    <source>
        <strain evidence="6 7">TET16</strain>
    </source>
</reference>
<dbReference type="NCBIfam" id="TIGR01352">
    <property type="entry name" value="tonB_Cterm"/>
    <property type="match status" value="1"/>
</dbReference>
<protein>
    <submittedName>
        <fullName evidence="6">Energy transducer TonB</fullName>
    </submittedName>
</protein>
<keyword evidence="2" id="KW-0812">Transmembrane</keyword>
<dbReference type="Proteomes" id="UP000500938">
    <property type="component" value="Chromosome"/>
</dbReference>
<feature type="domain" description="TonB C-terminal" evidence="5">
    <location>
        <begin position="33"/>
        <end position="131"/>
    </location>
</feature>
<dbReference type="GO" id="GO:0016020">
    <property type="term" value="C:membrane"/>
    <property type="evidence" value="ECO:0007669"/>
    <property type="project" value="UniProtKB-SubCell"/>
</dbReference>
<accession>A0A6M4IS66</accession>
<comment type="subcellular location">
    <subcellularLocation>
        <location evidence="1">Membrane</location>
        <topology evidence="1">Single-pass membrane protein</topology>
    </subcellularLocation>
</comment>
<evidence type="ECO:0000256" key="4">
    <source>
        <dbReference type="ARBA" id="ARBA00023136"/>
    </source>
</evidence>
<dbReference type="Gene3D" id="3.30.1150.10">
    <property type="match status" value="1"/>
</dbReference>
<dbReference type="SUPFAM" id="SSF74653">
    <property type="entry name" value="TolA/TonB C-terminal domain"/>
    <property type="match status" value="1"/>
</dbReference>
<dbReference type="KEGG" id="ggr:HKW67_15890"/>
<organism evidence="6 7">
    <name type="scientific">Gemmatimonas groenlandica</name>
    <dbReference type="NCBI Taxonomy" id="2732249"/>
    <lineage>
        <taxon>Bacteria</taxon>
        <taxon>Pseudomonadati</taxon>
        <taxon>Gemmatimonadota</taxon>
        <taxon>Gemmatimonadia</taxon>
        <taxon>Gemmatimonadales</taxon>
        <taxon>Gemmatimonadaceae</taxon>
        <taxon>Gemmatimonas</taxon>
    </lineage>
</organism>
<evidence type="ECO:0000313" key="6">
    <source>
        <dbReference type="EMBL" id="QJR36888.1"/>
    </source>
</evidence>
<dbReference type="InterPro" id="IPR037682">
    <property type="entry name" value="TonB_C"/>
</dbReference>
<dbReference type="PROSITE" id="PS52015">
    <property type="entry name" value="TONB_CTD"/>
    <property type="match status" value="1"/>
</dbReference>
<keyword evidence="3" id="KW-1133">Transmembrane helix</keyword>
<sequence>MLLPVLFTLGLLSCTERGRSARPGSVDWFRAMPDERPQMLNADVPFRYPVSLYERKIQGNVLLRLFVTSDGLVVPDSTRIIEPSGHPELDQAALAGVSRLRFRAARLRGTPIPVSLIFPVHFRHPEGPKLPGDSL</sequence>
<keyword evidence="7" id="KW-1185">Reference proteome</keyword>
<keyword evidence="4" id="KW-0472">Membrane</keyword>
<evidence type="ECO:0000313" key="7">
    <source>
        <dbReference type="Proteomes" id="UP000500938"/>
    </source>
</evidence>
<evidence type="ECO:0000256" key="1">
    <source>
        <dbReference type="ARBA" id="ARBA00004167"/>
    </source>
</evidence>
<dbReference type="GO" id="GO:0055085">
    <property type="term" value="P:transmembrane transport"/>
    <property type="evidence" value="ECO:0007669"/>
    <property type="project" value="InterPro"/>
</dbReference>
<dbReference type="AlphaFoldDB" id="A0A6M4IS66"/>